<dbReference type="EMBL" id="JAZGQO010000007">
    <property type="protein sequence ID" value="KAK6183132.1"/>
    <property type="molecule type" value="Genomic_DNA"/>
</dbReference>
<feature type="region of interest" description="Disordered" evidence="1">
    <location>
        <begin position="103"/>
        <end position="163"/>
    </location>
</feature>
<feature type="signal peptide" evidence="2">
    <location>
        <begin position="1"/>
        <end position="28"/>
    </location>
</feature>
<sequence>MYGIADTVKMKTILVYLVLLLFVPQLGGRKASKLRNKKSVRFHPTYSKAQTVPNYKLDAEWSKHVALNATKEENIRSFEDAMNKFRQLVWKIHGGRKRVLYRQPEGIIPNQKRRNKKKRRRQRRKETEAKNITSVNWPVSNVQNKSVLPSRKKEENSSEHESTKYGVQLYISQPTIISRVTSKGNFVATLLVKGSDKVPPLLTAVPNFRKIRRRQRRRYARFKRRHRKRSMRKLFVTRAKSRSSPTISNITMNVKHHRHRHRHNRRRRRRGAIMGGVLNIYDFPMKAYISQPTVVVRVFKPGRSVPYSERVLIRGSNGVPYRPTRHIPEMHRRKWIIPSKISNIRSYGASNAQNIYHSSRWRRPKPHRYG</sequence>
<evidence type="ECO:0000313" key="4">
    <source>
        <dbReference type="Proteomes" id="UP001347796"/>
    </source>
</evidence>
<gene>
    <name evidence="3" type="ORF">SNE40_010667</name>
</gene>
<reference evidence="3 4" key="1">
    <citation type="submission" date="2024-01" db="EMBL/GenBank/DDBJ databases">
        <title>The genome of the rayed Mediterranean limpet Patella caerulea (Linnaeus, 1758).</title>
        <authorList>
            <person name="Anh-Thu Weber A."/>
            <person name="Halstead-Nussloch G."/>
        </authorList>
    </citation>
    <scope>NUCLEOTIDE SEQUENCE [LARGE SCALE GENOMIC DNA]</scope>
    <source>
        <strain evidence="3">AATW-2023a</strain>
        <tissue evidence="3">Whole specimen</tissue>
    </source>
</reference>
<protein>
    <submittedName>
        <fullName evidence="3">Uncharacterized protein</fullName>
    </submittedName>
</protein>
<accession>A0AAN8PRW2</accession>
<proteinExistence type="predicted"/>
<comment type="caution">
    <text evidence="3">The sequence shown here is derived from an EMBL/GenBank/DDBJ whole genome shotgun (WGS) entry which is preliminary data.</text>
</comment>
<evidence type="ECO:0000256" key="2">
    <source>
        <dbReference type="SAM" id="SignalP"/>
    </source>
</evidence>
<dbReference type="Proteomes" id="UP001347796">
    <property type="component" value="Unassembled WGS sequence"/>
</dbReference>
<feature type="compositionally biased region" description="Basic and acidic residues" evidence="1">
    <location>
        <begin position="151"/>
        <end position="163"/>
    </location>
</feature>
<keyword evidence="4" id="KW-1185">Reference proteome</keyword>
<feature type="compositionally biased region" description="Polar residues" evidence="1">
    <location>
        <begin position="130"/>
        <end position="147"/>
    </location>
</feature>
<feature type="compositionally biased region" description="Basic residues" evidence="1">
    <location>
        <begin position="111"/>
        <end position="124"/>
    </location>
</feature>
<evidence type="ECO:0000313" key="3">
    <source>
        <dbReference type="EMBL" id="KAK6183132.1"/>
    </source>
</evidence>
<name>A0AAN8PRW2_PATCE</name>
<feature type="chain" id="PRO_5042991158" evidence="2">
    <location>
        <begin position="29"/>
        <end position="370"/>
    </location>
</feature>
<organism evidence="3 4">
    <name type="scientific">Patella caerulea</name>
    <name type="common">Rayed Mediterranean limpet</name>
    <dbReference type="NCBI Taxonomy" id="87958"/>
    <lineage>
        <taxon>Eukaryota</taxon>
        <taxon>Metazoa</taxon>
        <taxon>Spiralia</taxon>
        <taxon>Lophotrochozoa</taxon>
        <taxon>Mollusca</taxon>
        <taxon>Gastropoda</taxon>
        <taxon>Patellogastropoda</taxon>
        <taxon>Patelloidea</taxon>
        <taxon>Patellidae</taxon>
        <taxon>Patella</taxon>
    </lineage>
</organism>
<dbReference type="AlphaFoldDB" id="A0AAN8PRW2"/>
<evidence type="ECO:0000256" key="1">
    <source>
        <dbReference type="SAM" id="MobiDB-lite"/>
    </source>
</evidence>
<keyword evidence="2" id="KW-0732">Signal</keyword>